<dbReference type="InterPro" id="IPR027417">
    <property type="entry name" value="P-loop_NTPase"/>
</dbReference>
<dbReference type="EC" id="3.6.5.-" evidence="2"/>
<protein>
    <submittedName>
        <fullName evidence="2">Methylmalonyl Co-A mutase-associated GTPase MeaB</fullName>
        <ecNumber evidence="2">3.6.5.-</ecNumber>
    </submittedName>
</protein>
<dbReference type="Gene3D" id="1.10.287.130">
    <property type="match status" value="1"/>
</dbReference>
<dbReference type="Proteomes" id="UP000292781">
    <property type="component" value="Unassembled WGS sequence"/>
</dbReference>
<sequence>MTKSVFAAPTDGLAHVSVDVAGAVSTTPPVREPRPTAASHDVSIEDLAERIKAGDRSTLARAITLVESKKPEHQAKARALVQHLLPVTGKALRVGITGVPGVGKSTTIDQLGANLSAKGHRIAVLAVDPSSSRSGGSILGDKTRMARLAVDPHAFIRPSPASGTLGGVAAKTRETMLLCEAAGYDVILVETVGVGQSETTVAGMVDFFLVLMLPGAGDELQGIKKGVLEIADLIAVNKADGDNATRARRAASEYRSALNIMAPKSPNWTPPVVLVSGLANIGLDEMWALVETHRLKLGATGEFAERRRAQQVAWMWSMLEERVMQALRADPKVRGRLHDLEGGVRDGAVSASIAVDEIARLFGI</sequence>
<dbReference type="EMBL" id="SJFN01000002">
    <property type="protein sequence ID" value="TBW41027.1"/>
    <property type="molecule type" value="Genomic_DNA"/>
</dbReference>
<dbReference type="CDD" id="cd03114">
    <property type="entry name" value="MMAA-like"/>
    <property type="match status" value="1"/>
</dbReference>
<evidence type="ECO:0000313" key="2">
    <source>
        <dbReference type="EMBL" id="TBW41027.1"/>
    </source>
</evidence>
<comment type="caution">
    <text evidence="2">The sequence shown here is derived from an EMBL/GenBank/DDBJ whole genome shotgun (WGS) entry which is preliminary data.</text>
</comment>
<proteinExistence type="inferred from homology"/>
<dbReference type="InterPro" id="IPR005129">
    <property type="entry name" value="GTPase_ArgK"/>
</dbReference>
<comment type="similarity">
    <text evidence="1">Belongs to the SIMIBI class G3E GTPase family. ArgK/MeaB subfamily.</text>
</comment>
<gene>
    <name evidence="2" type="primary">meaB</name>
    <name evidence="2" type="ORF">EYW49_02415</name>
</gene>
<dbReference type="PANTHER" id="PTHR23408:SF3">
    <property type="entry name" value="METHYLMALONIC ACIDURIA TYPE A PROTEIN, MITOCHONDRIAL"/>
    <property type="match status" value="1"/>
</dbReference>
<dbReference type="AlphaFoldDB" id="A0A4Q9VXA5"/>
<dbReference type="PANTHER" id="PTHR23408">
    <property type="entry name" value="METHYLMALONYL-COA MUTASE"/>
    <property type="match status" value="1"/>
</dbReference>
<evidence type="ECO:0000256" key="1">
    <source>
        <dbReference type="ARBA" id="ARBA00009625"/>
    </source>
</evidence>
<dbReference type="GO" id="GO:0003924">
    <property type="term" value="F:GTPase activity"/>
    <property type="evidence" value="ECO:0007669"/>
    <property type="project" value="InterPro"/>
</dbReference>
<dbReference type="NCBIfam" id="TIGR00750">
    <property type="entry name" value="lao"/>
    <property type="match status" value="1"/>
</dbReference>
<name>A0A4Q9VXA5_9HYPH</name>
<dbReference type="GO" id="GO:0005737">
    <property type="term" value="C:cytoplasm"/>
    <property type="evidence" value="ECO:0007669"/>
    <property type="project" value="TreeGrafter"/>
</dbReference>
<keyword evidence="3" id="KW-1185">Reference proteome</keyword>
<dbReference type="SUPFAM" id="SSF52540">
    <property type="entry name" value="P-loop containing nucleoside triphosphate hydrolases"/>
    <property type="match status" value="1"/>
</dbReference>
<evidence type="ECO:0000313" key="3">
    <source>
        <dbReference type="Proteomes" id="UP000292781"/>
    </source>
</evidence>
<keyword evidence="2" id="KW-0378">Hydrolase</keyword>
<dbReference type="OrthoDB" id="9778292at2"/>
<reference evidence="2 3" key="1">
    <citation type="submission" date="2019-02" db="EMBL/GenBank/DDBJ databases">
        <title>Siculibacillus lacustris gen. nov., sp. nov., a new rosette-forming bacterium isolated from a freshwater crater lake (Lake St. Ana, Romania).</title>
        <authorList>
            <person name="Felfoldi T."/>
            <person name="Marton Z."/>
            <person name="Szabo A."/>
            <person name="Mentes A."/>
            <person name="Boka K."/>
            <person name="Marialigeti K."/>
            <person name="Mathe I."/>
            <person name="Koncz M."/>
            <person name="Schumann P."/>
            <person name="Toth E."/>
        </authorList>
    </citation>
    <scope>NUCLEOTIDE SEQUENCE [LARGE SCALE GENOMIC DNA]</scope>
    <source>
        <strain evidence="2 3">SA-279</strain>
    </source>
</reference>
<dbReference type="GO" id="GO:0005525">
    <property type="term" value="F:GTP binding"/>
    <property type="evidence" value="ECO:0007669"/>
    <property type="project" value="InterPro"/>
</dbReference>
<dbReference type="Pfam" id="PF03308">
    <property type="entry name" value="MeaB"/>
    <property type="match status" value="1"/>
</dbReference>
<dbReference type="NCBIfam" id="NF006958">
    <property type="entry name" value="PRK09435.1"/>
    <property type="match status" value="1"/>
</dbReference>
<dbReference type="RefSeq" id="WP_131305587.1">
    <property type="nucleotide sequence ID" value="NZ_SJFN01000002.1"/>
</dbReference>
<dbReference type="Gene3D" id="3.40.50.300">
    <property type="entry name" value="P-loop containing nucleotide triphosphate hydrolases"/>
    <property type="match status" value="1"/>
</dbReference>
<organism evidence="2 3">
    <name type="scientific">Siculibacillus lacustris</name>
    <dbReference type="NCBI Taxonomy" id="1549641"/>
    <lineage>
        <taxon>Bacteria</taxon>
        <taxon>Pseudomonadati</taxon>
        <taxon>Pseudomonadota</taxon>
        <taxon>Alphaproteobacteria</taxon>
        <taxon>Hyphomicrobiales</taxon>
        <taxon>Ancalomicrobiaceae</taxon>
        <taxon>Siculibacillus</taxon>
    </lineage>
</organism>
<accession>A0A4Q9VXA5</accession>
<dbReference type="Gene3D" id="1.20.5.170">
    <property type="match status" value="1"/>
</dbReference>